<dbReference type="SUPFAM" id="SSF53335">
    <property type="entry name" value="S-adenosyl-L-methionine-dependent methyltransferases"/>
    <property type="match status" value="1"/>
</dbReference>
<name>A0A4S4G1Z1_9ACTN</name>
<evidence type="ECO:0000313" key="2">
    <source>
        <dbReference type="EMBL" id="THG37539.1"/>
    </source>
</evidence>
<dbReference type="Pfam" id="PF13649">
    <property type="entry name" value="Methyltransf_25"/>
    <property type="match status" value="1"/>
</dbReference>
<dbReference type="Proteomes" id="UP000308978">
    <property type="component" value="Unassembled WGS sequence"/>
</dbReference>
<dbReference type="GO" id="GO:0032259">
    <property type="term" value="P:methylation"/>
    <property type="evidence" value="ECO:0007669"/>
    <property type="project" value="UniProtKB-KW"/>
</dbReference>
<evidence type="ECO:0000313" key="3">
    <source>
        <dbReference type="Proteomes" id="UP000308978"/>
    </source>
</evidence>
<dbReference type="CDD" id="cd02440">
    <property type="entry name" value="AdoMet_MTases"/>
    <property type="match status" value="1"/>
</dbReference>
<comment type="caution">
    <text evidence="2">The sequence shown here is derived from an EMBL/GenBank/DDBJ whole genome shotgun (WGS) entry which is preliminary data.</text>
</comment>
<dbReference type="InterPro" id="IPR029063">
    <property type="entry name" value="SAM-dependent_MTases_sf"/>
</dbReference>
<evidence type="ECO:0000259" key="1">
    <source>
        <dbReference type="Pfam" id="PF13649"/>
    </source>
</evidence>
<dbReference type="PANTHER" id="PTHR43667">
    <property type="entry name" value="CYCLOPROPANE-FATTY-ACYL-PHOSPHOLIPID SYNTHASE"/>
    <property type="match status" value="1"/>
</dbReference>
<dbReference type="EMBL" id="SSTJ01000005">
    <property type="protein sequence ID" value="THG37539.1"/>
    <property type="molecule type" value="Genomic_DNA"/>
</dbReference>
<feature type="domain" description="Methyltransferase" evidence="1">
    <location>
        <begin position="66"/>
        <end position="141"/>
    </location>
</feature>
<keyword evidence="2" id="KW-0489">Methyltransferase</keyword>
<dbReference type="Gene3D" id="3.40.50.150">
    <property type="entry name" value="Vaccinia Virus protein VP39"/>
    <property type="match status" value="1"/>
</dbReference>
<dbReference type="PANTHER" id="PTHR43667:SF2">
    <property type="entry name" value="FATTY ACID C-METHYL TRANSFERASE"/>
    <property type="match status" value="1"/>
</dbReference>
<dbReference type="RefSeq" id="WP_136434111.1">
    <property type="nucleotide sequence ID" value="NZ_SSTJ01000005.1"/>
</dbReference>
<dbReference type="GO" id="GO:0008168">
    <property type="term" value="F:methyltransferase activity"/>
    <property type="evidence" value="ECO:0007669"/>
    <property type="project" value="UniProtKB-KW"/>
</dbReference>
<dbReference type="InterPro" id="IPR050723">
    <property type="entry name" value="CFA/CMAS"/>
</dbReference>
<dbReference type="InterPro" id="IPR041698">
    <property type="entry name" value="Methyltransf_25"/>
</dbReference>
<accession>A0A4S4G1Z1</accession>
<sequence length="301" mass="33113">MHDEFTPLLGSTDWNEEWKELQKLRRHADDASFWDKRSATFTTKDAPNRYVEQFLAYAAIRPGETVFDMGCGTGALAVPLGEAGHKVVAADFSQGMLDQMQARLDAAGVRTVFPKLMSWEDDWPAFGVRAGMTDVAIASRSIATADLRESLLRLSEVARRRVCITLATGSSPRVDERILAAVGLPCLLGRDYLYAFNILATEGIKAEVRYIASTREDTFASPEDAFEKLAAMIDDSSAVQASAAERERARASLREWLAVNLVPNEHAGEPDCKGVAQGAWHLAEPRTVTWAFLSWNTDGTA</sequence>
<dbReference type="AlphaFoldDB" id="A0A4S4G1Z1"/>
<proteinExistence type="predicted"/>
<gene>
    <name evidence="2" type="ORF">E5986_05685</name>
</gene>
<keyword evidence="2" id="KW-0808">Transferase</keyword>
<protein>
    <submittedName>
        <fullName evidence="2">Class I SAM-dependent methyltransferase</fullName>
    </submittedName>
</protein>
<reference evidence="2 3" key="1">
    <citation type="submission" date="2019-04" db="EMBL/GenBank/DDBJ databases">
        <title>Microbes associate with the intestines of laboratory mice.</title>
        <authorList>
            <person name="Navarre W."/>
            <person name="Wong E."/>
            <person name="Huang K.C."/>
            <person name="Tropini C."/>
            <person name="Ng K."/>
            <person name="Yu B."/>
        </authorList>
    </citation>
    <scope>NUCLEOTIDE SEQUENCE [LARGE SCALE GENOMIC DNA]</scope>
    <source>
        <strain evidence="2 3">NM80_B27</strain>
    </source>
</reference>
<organism evidence="2 3">
    <name type="scientific">Adlercreutzia caecimuris</name>
    <dbReference type="NCBI Taxonomy" id="671266"/>
    <lineage>
        <taxon>Bacteria</taxon>
        <taxon>Bacillati</taxon>
        <taxon>Actinomycetota</taxon>
        <taxon>Coriobacteriia</taxon>
        <taxon>Eggerthellales</taxon>
        <taxon>Eggerthellaceae</taxon>
        <taxon>Adlercreutzia</taxon>
    </lineage>
</organism>